<keyword evidence="10" id="KW-1185">Reference proteome</keyword>
<evidence type="ECO:0000256" key="5">
    <source>
        <dbReference type="ARBA" id="ARBA00022989"/>
    </source>
</evidence>
<evidence type="ECO:0000256" key="2">
    <source>
        <dbReference type="ARBA" id="ARBA00022448"/>
    </source>
</evidence>
<name>A0A1H7LYF7_9BURK</name>
<keyword evidence="6 7" id="KW-0472">Membrane</keyword>
<dbReference type="Proteomes" id="UP000199120">
    <property type="component" value="Unassembled WGS sequence"/>
</dbReference>
<gene>
    <name evidence="9" type="ORF">SAMN05192542_104547</name>
</gene>
<keyword evidence="4 7" id="KW-0812">Transmembrane</keyword>
<reference evidence="10" key="1">
    <citation type="submission" date="2016-10" db="EMBL/GenBank/DDBJ databases">
        <authorList>
            <person name="Varghese N."/>
            <person name="Submissions S."/>
        </authorList>
    </citation>
    <scope>NUCLEOTIDE SEQUENCE [LARGE SCALE GENOMIC DNA]</scope>
    <source>
        <strain evidence="10">LMG 26416</strain>
    </source>
</reference>
<dbReference type="OrthoDB" id="6766492at2"/>
<evidence type="ECO:0000313" key="9">
    <source>
        <dbReference type="EMBL" id="SEL04003.1"/>
    </source>
</evidence>
<dbReference type="STRING" id="416943.SAMN05445871_3629"/>
<feature type="transmembrane region" description="Helical" evidence="7">
    <location>
        <begin position="412"/>
        <end position="430"/>
    </location>
</feature>
<feature type="transmembrane region" description="Helical" evidence="7">
    <location>
        <begin position="162"/>
        <end position="186"/>
    </location>
</feature>
<feature type="transmembrane region" description="Helical" evidence="7">
    <location>
        <begin position="285"/>
        <end position="305"/>
    </location>
</feature>
<keyword evidence="2" id="KW-0813">Transport</keyword>
<dbReference type="Pfam" id="PF07690">
    <property type="entry name" value="MFS_1"/>
    <property type="match status" value="1"/>
</dbReference>
<evidence type="ECO:0000256" key="1">
    <source>
        <dbReference type="ARBA" id="ARBA00004651"/>
    </source>
</evidence>
<keyword evidence="3" id="KW-1003">Cell membrane</keyword>
<feature type="transmembrane region" description="Helical" evidence="7">
    <location>
        <begin position="63"/>
        <end position="87"/>
    </location>
</feature>
<evidence type="ECO:0000256" key="4">
    <source>
        <dbReference type="ARBA" id="ARBA00022692"/>
    </source>
</evidence>
<feature type="transmembrane region" description="Helical" evidence="7">
    <location>
        <begin position="198"/>
        <end position="217"/>
    </location>
</feature>
<evidence type="ECO:0000256" key="6">
    <source>
        <dbReference type="ARBA" id="ARBA00023136"/>
    </source>
</evidence>
<comment type="subcellular location">
    <subcellularLocation>
        <location evidence="1">Cell membrane</location>
        <topology evidence="1">Multi-pass membrane protein</topology>
    </subcellularLocation>
</comment>
<dbReference type="PANTHER" id="PTHR43045">
    <property type="entry name" value="SHIKIMATE TRANSPORTER"/>
    <property type="match status" value="1"/>
</dbReference>
<dbReference type="RefSeq" id="WP_090547522.1">
    <property type="nucleotide sequence ID" value="NZ_FNSR01000002.1"/>
</dbReference>
<feature type="transmembrane region" description="Helical" evidence="7">
    <location>
        <begin position="40"/>
        <end position="57"/>
    </location>
</feature>
<keyword evidence="5 7" id="KW-1133">Transmembrane helix</keyword>
<dbReference type="Gene3D" id="1.20.1250.20">
    <property type="entry name" value="MFS general substrate transporter like domains"/>
    <property type="match status" value="2"/>
</dbReference>
<evidence type="ECO:0000256" key="3">
    <source>
        <dbReference type="ARBA" id="ARBA00022475"/>
    </source>
</evidence>
<dbReference type="SUPFAM" id="SSF103473">
    <property type="entry name" value="MFS general substrate transporter"/>
    <property type="match status" value="1"/>
</dbReference>
<dbReference type="PROSITE" id="PS50850">
    <property type="entry name" value="MFS"/>
    <property type="match status" value="1"/>
</dbReference>
<feature type="transmembrane region" description="Helical" evidence="7">
    <location>
        <begin position="317"/>
        <end position="336"/>
    </location>
</feature>
<feature type="transmembrane region" description="Helical" evidence="7">
    <location>
        <begin position="99"/>
        <end position="117"/>
    </location>
</feature>
<dbReference type="GO" id="GO:0005886">
    <property type="term" value="C:plasma membrane"/>
    <property type="evidence" value="ECO:0007669"/>
    <property type="project" value="UniProtKB-SubCell"/>
</dbReference>
<dbReference type="PANTHER" id="PTHR43045:SF1">
    <property type="entry name" value="SHIKIMATE TRANSPORTER"/>
    <property type="match status" value="1"/>
</dbReference>
<proteinExistence type="predicted"/>
<feature type="transmembrane region" description="Helical" evidence="7">
    <location>
        <begin position="382"/>
        <end position="406"/>
    </location>
</feature>
<evidence type="ECO:0000313" key="10">
    <source>
        <dbReference type="Proteomes" id="UP000199120"/>
    </source>
</evidence>
<dbReference type="AlphaFoldDB" id="A0A1H7LYF7"/>
<dbReference type="InterPro" id="IPR036259">
    <property type="entry name" value="MFS_trans_sf"/>
</dbReference>
<evidence type="ECO:0000256" key="7">
    <source>
        <dbReference type="SAM" id="Phobius"/>
    </source>
</evidence>
<protein>
    <submittedName>
        <fullName evidence="9">Predicted arabinose efflux permease, MFS family</fullName>
    </submittedName>
</protein>
<organism evidence="9 10">
    <name type="scientific">Paraburkholderia caballeronis</name>
    <dbReference type="NCBI Taxonomy" id="416943"/>
    <lineage>
        <taxon>Bacteria</taxon>
        <taxon>Pseudomonadati</taxon>
        <taxon>Pseudomonadota</taxon>
        <taxon>Betaproteobacteria</taxon>
        <taxon>Burkholderiales</taxon>
        <taxon>Burkholderiaceae</taxon>
        <taxon>Paraburkholderia</taxon>
    </lineage>
</organism>
<feature type="domain" description="Major facilitator superfamily (MFS) profile" evidence="8">
    <location>
        <begin position="25"/>
        <end position="435"/>
    </location>
</feature>
<dbReference type="InterPro" id="IPR020846">
    <property type="entry name" value="MFS_dom"/>
</dbReference>
<accession>A0A1H7LYF7</accession>
<dbReference type="GO" id="GO:0022857">
    <property type="term" value="F:transmembrane transporter activity"/>
    <property type="evidence" value="ECO:0007669"/>
    <property type="project" value="InterPro"/>
</dbReference>
<dbReference type="InterPro" id="IPR011701">
    <property type="entry name" value="MFS"/>
</dbReference>
<feature type="transmembrane region" description="Helical" evidence="7">
    <location>
        <begin position="342"/>
        <end position="361"/>
    </location>
</feature>
<sequence>MEVSDTLSGAAERPVSLQGRALRRVVVSCALGNALEWYDFFLYGTAAALVFGQVFFPKGTEPLVAALGVFAGFAVGFLARPFGGILFSHIGDRYGRRVALIWTLALMGGATFLMGLLPSYGQIGVLAPALLVALRVVQGLAAGGEWGGSVLMITESAPAGKVGYFSAYGQAGLSLGFLLSAAAVWLVRQLPDAAFLEWGWRLPFLASVVIFGLGTYIRRTVPETQAFRELAAQGRQSKAPVLQVLREHPRAVLKAMGLRVAENGSSYVFVAFSLTYAKFAGVPAGLVLGAMIVSFVVQLPVIVWMGRLSDRIGTRPVYLFGAVTMVAFAYPFFHLIGTGNPALMMLAFFLTNTISYAAMVATQPTLFSSFFGTSTRYSGLALGHEIAAIFSGGLSPLIATSLLAVWHSYWPIVIYLAVLGLITTLTALTIEPRKSA</sequence>
<evidence type="ECO:0000259" key="8">
    <source>
        <dbReference type="PROSITE" id="PS50850"/>
    </source>
</evidence>
<dbReference type="EMBL" id="FOAJ01000004">
    <property type="protein sequence ID" value="SEL04003.1"/>
    <property type="molecule type" value="Genomic_DNA"/>
</dbReference>
<dbReference type="CDD" id="cd17369">
    <property type="entry name" value="MFS_ShiA_like"/>
    <property type="match status" value="1"/>
</dbReference>